<feature type="region of interest" description="Disordered" evidence="1">
    <location>
        <begin position="14"/>
        <end position="37"/>
    </location>
</feature>
<sequence>MVYGALSITKSQTQNVGNSLSSKAKGKLSSTLDPIPTGERASTIIQHNKRKCLTPEQMNKGKISSKAGFQEAGRQLIAMAPSMPSTGSRASPILIHFVNIEDSKANSTGDVSGIIKAMKNGTELLHFSWSLCIRAEVAVQTVAEARPATGVVHRAAVFPSQMEKIGYMSDLTVRVMISEGVVGGGGLHTAATVVCEGDVTTMVRKGFAKGIRGDGGLQRVNEGDAGDGGMRTAAAAVRDILYGGVNGPSSRFWMVPHDSEASSSPTLHYNGFIMIDEFRLEKLERFKRDDFAADLQPCDASPGSEPVRDHDGVGVGKDEVADGGGYGLESDVAEALMELNQDEDMVELPLDVDNQYPKTDIKEYSRRERKRSHNLQSPYTKFYGAKKKGKLDVDLETNVSEGITFSDEKFVFKEVKIEKEDDVDNKKKASDEMTEEIVAKKDDDHHLEYRILQYPISYLAYTSFRNLCKYTHTGSPSYPVLSSIS</sequence>
<dbReference type="EMBL" id="WHWC01000010">
    <property type="protein sequence ID" value="KAG8375496.1"/>
    <property type="molecule type" value="Genomic_DNA"/>
</dbReference>
<dbReference type="Proteomes" id="UP000826271">
    <property type="component" value="Unassembled WGS sequence"/>
</dbReference>
<organism evidence="2 3">
    <name type="scientific">Buddleja alternifolia</name>
    <dbReference type="NCBI Taxonomy" id="168488"/>
    <lineage>
        <taxon>Eukaryota</taxon>
        <taxon>Viridiplantae</taxon>
        <taxon>Streptophyta</taxon>
        <taxon>Embryophyta</taxon>
        <taxon>Tracheophyta</taxon>
        <taxon>Spermatophyta</taxon>
        <taxon>Magnoliopsida</taxon>
        <taxon>eudicotyledons</taxon>
        <taxon>Gunneridae</taxon>
        <taxon>Pentapetalae</taxon>
        <taxon>asterids</taxon>
        <taxon>lamiids</taxon>
        <taxon>Lamiales</taxon>
        <taxon>Scrophulariaceae</taxon>
        <taxon>Buddlejeae</taxon>
        <taxon>Buddleja</taxon>
    </lineage>
</organism>
<feature type="compositionally biased region" description="Low complexity" evidence="1">
    <location>
        <begin position="19"/>
        <end position="32"/>
    </location>
</feature>
<proteinExistence type="predicted"/>
<keyword evidence="3" id="KW-1185">Reference proteome</keyword>
<evidence type="ECO:0000313" key="2">
    <source>
        <dbReference type="EMBL" id="KAG8375496.1"/>
    </source>
</evidence>
<comment type="caution">
    <text evidence="2">The sequence shown here is derived from an EMBL/GenBank/DDBJ whole genome shotgun (WGS) entry which is preliminary data.</text>
</comment>
<dbReference type="AlphaFoldDB" id="A0AAV6X4Y2"/>
<accession>A0AAV6X4Y2</accession>
<name>A0AAV6X4Y2_9LAMI</name>
<gene>
    <name evidence="2" type="ORF">BUALT_Bualt10G0105900</name>
</gene>
<evidence type="ECO:0000313" key="3">
    <source>
        <dbReference type="Proteomes" id="UP000826271"/>
    </source>
</evidence>
<protein>
    <submittedName>
        <fullName evidence="2">Uncharacterized protein</fullName>
    </submittedName>
</protein>
<reference evidence="2" key="1">
    <citation type="submission" date="2019-10" db="EMBL/GenBank/DDBJ databases">
        <authorList>
            <person name="Zhang R."/>
            <person name="Pan Y."/>
            <person name="Wang J."/>
            <person name="Ma R."/>
            <person name="Yu S."/>
        </authorList>
    </citation>
    <scope>NUCLEOTIDE SEQUENCE</scope>
    <source>
        <strain evidence="2">LA-IB0</strain>
        <tissue evidence="2">Leaf</tissue>
    </source>
</reference>
<evidence type="ECO:0000256" key="1">
    <source>
        <dbReference type="SAM" id="MobiDB-lite"/>
    </source>
</evidence>